<feature type="transmembrane region" description="Helical" evidence="8">
    <location>
        <begin position="48"/>
        <end position="74"/>
    </location>
</feature>
<dbReference type="Gene3D" id="1.10.3720.10">
    <property type="entry name" value="MetI-like"/>
    <property type="match status" value="1"/>
</dbReference>
<feature type="transmembrane region" description="Helical" evidence="8">
    <location>
        <begin position="303"/>
        <end position="324"/>
    </location>
</feature>
<dbReference type="InterPro" id="IPR035906">
    <property type="entry name" value="MetI-like_sf"/>
</dbReference>
<keyword evidence="7 8" id="KW-0472">Membrane</keyword>
<dbReference type="PANTHER" id="PTHR42929:SF3">
    <property type="entry name" value="PUTRESCINE TRANSPORT SYSTEM PERMEASE PROTEIN POTH"/>
    <property type="match status" value="1"/>
</dbReference>
<feature type="transmembrane region" description="Helical" evidence="8">
    <location>
        <begin position="204"/>
        <end position="226"/>
    </location>
</feature>
<evidence type="ECO:0000256" key="8">
    <source>
        <dbReference type="RuleBase" id="RU363032"/>
    </source>
</evidence>
<comment type="similarity">
    <text evidence="2">Belongs to the binding-protein-dependent transport system permease family. CysTW subfamily.</text>
</comment>
<evidence type="ECO:0000259" key="9">
    <source>
        <dbReference type="PROSITE" id="PS50928"/>
    </source>
</evidence>
<comment type="caution">
    <text evidence="10">The sequence shown here is derived from an EMBL/GenBank/DDBJ whole genome shotgun (WGS) entry which is preliminary data.</text>
</comment>
<evidence type="ECO:0000313" key="11">
    <source>
        <dbReference type="Proteomes" id="UP000009881"/>
    </source>
</evidence>
<keyword evidence="6 8" id="KW-1133">Transmembrane helix</keyword>
<dbReference type="GO" id="GO:0055085">
    <property type="term" value="P:transmembrane transport"/>
    <property type="evidence" value="ECO:0007669"/>
    <property type="project" value="InterPro"/>
</dbReference>
<name>K9HQB9_9PROT</name>
<dbReference type="SUPFAM" id="SSF161098">
    <property type="entry name" value="MetI-like"/>
    <property type="match status" value="1"/>
</dbReference>
<keyword evidence="11" id="KW-1185">Reference proteome</keyword>
<evidence type="ECO:0000256" key="5">
    <source>
        <dbReference type="ARBA" id="ARBA00022692"/>
    </source>
</evidence>
<evidence type="ECO:0000313" key="10">
    <source>
        <dbReference type="EMBL" id="EKV32483.1"/>
    </source>
</evidence>
<evidence type="ECO:0000256" key="6">
    <source>
        <dbReference type="ARBA" id="ARBA00022989"/>
    </source>
</evidence>
<sequence length="336" mass="37769">MTHVRPEEQAREPGAVGVPEAEEGVRARRMTGHVSRWMSRRLRIGGRGLVIAIPYVWLLLFFLLPFAIVFKISFAEYRLGLPPYTALVEWAEGTYLRIQLAIGNYQFLLEDPLYVEAYLGSLKMATVSTILTLLVGYPMAYAIAKARPSTRNMLLLLVILPFWTSFLIRVYAWIGILKSNGLLNNFLMWTGIINEPLPLLYNEFSVYLGITYSYLPFMILPLYANLEKLDRSLLEAAADLGAKPWKAFLTVTLPLSVPGIVAGSLLVFIPAVGEFVIPDLLGGPETLMIGRVLWSEFFNNRDWPVASAVAIAMLVLLVVPIMLFQHYQARDAKKES</sequence>
<feature type="transmembrane region" description="Helical" evidence="8">
    <location>
        <begin position="117"/>
        <end position="141"/>
    </location>
</feature>
<organism evidence="10 11">
    <name type="scientific">Caenispirillum salinarum AK4</name>
    <dbReference type="NCBI Taxonomy" id="1238182"/>
    <lineage>
        <taxon>Bacteria</taxon>
        <taxon>Pseudomonadati</taxon>
        <taxon>Pseudomonadota</taxon>
        <taxon>Alphaproteobacteria</taxon>
        <taxon>Rhodospirillales</taxon>
        <taxon>Novispirillaceae</taxon>
        <taxon>Caenispirillum</taxon>
    </lineage>
</organism>
<evidence type="ECO:0000256" key="1">
    <source>
        <dbReference type="ARBA" id="ARBA00004651"/>
    </source>
</evidence>
<evidence type="ECO:0000256" key="4">
    <source>
        <dbReference type="ARBA" id="ARBA00022475"/>
    </source>
</evidence>
<dbReference type="InterPro" id="IPR000515">
    <property type="entry name" value="MetI-like"/>
</dbReference>
<keyword evidence="4" id="KW-1003">Cell membrane</keyword>
<dbReference type="Pfam" id="PF00528">
    <property type="entry name" value="BPD_transp_1"/>
    <property type="match status" value="1"/>
</dbReference>
<dbReference type="eggNOG" id="COG1176">
    <property type="taxonomic scope" value="Bacteria"/>
</dbReference>
<feature type="transmembrane region" description="Helical" evidence="8">
    <location>
        <begin position="153"/>
        <end position="174"/>
    </location>
</feature>
<evidence type="ECO:0000256" key="7">
    <source>
        <dbReference type="ARBA" id="ARBA00023136"/>
    </source>
</evidence>
<dbReference type="AlphaFoldDB" id="K9HQB9"/>
<dbReference type="PROSITE" id="PS50928">
    <property type="entry name" value="ABC_TM1"/>
    <property type="match status" value="1"/>
</dbReference>
<keyword evidence="5 8" id="KW-0812">Transmembrane</keyword>
<dbReference type="PATRIC" id="fig|1238182.3.peg.522"/>
<dbReference type="STRING" id="1238182.C882_2562"/>
<feature type="transmembrane region" description="Helical" evidence="8">
    <location>
        <begin position="247"/>
        <end position="272"/>
    </location>
</feature>
<proteinExistence type="inferred from homology"/>
<evidence type="ECO:0000256" key="3">
    <source>
        <dbReference type="ARBA" id="ARBA00022448"/>
    </source>
</evidence>
<feature type="domain" description="ABC transmembrane type-1" evidence="9">
    <location>
        <begin position="118"/>
        <end position="324"/>
    </location>
</feature>
<reference evidence="10 11" key="1">
    <citation type="journal article" date="2013" name="Genome Announc.">
        <title>Draft Genome Sequence of an Alphaproteobacterium, Caenispirillum salinarum AK4(T), Isolated from a Solar Saltern.</title>
        <authorList>
            <person name="Khatri I."/>
            <person name="Singh A."/>
            <person name="Korpole S."/>
            <person name="Pinnaka A.K."/>
            <person name="Subramanian S."/>
        </authorList>
    </citation>
    <scope>NUCLEOTIDE SEQUENCE [LARGE SCALE GENOMIC DNA]</scope>
    <source>
        <strain evidence="10 11">AK4</strain>
    </source>
</reference>
<dbReference type="GO" id="GO:0005886">
    <property type="term" value="C:plasma membrane"/>
    <property type="evidence" value="ECO:0007669"/>
    <property type="project" value="UniProtKB-SubCell"/>
</dbReference>
<dbReference type="RefSeq" id="WP_009538971.1">
    <property type="nucleotide sequence ID" value="NZ_ANHY01000003.1"/>
</dbReference>
<comment type="subcellular location">
    <subcellularLocation>
        <location evidence="1 8">Cell membrane</location>
        <topology evidence="1 8">Multi-pass membrane protein</topology>
    </subcellularLocation>
</comment>
<keyword evidence="3 8" id="KW-0813">Transport</keyword>
<dbReference type="Proteomes" id="UP000009881">
    <property type="component" value="Unassembled WGS sequence"/>
</dbReference>
<dbReference type="PANTHER" id="PTHR42929">
    <property type="entry name" value="INNER MEMBRANE ABC TRANSPORTER PERMEASE PROTEIN YDCU-RELATED-RELATED"/>
    <property type="match status" value="1"/>
</dbReference>
<gene>
    <name evidence="10" type="ORF">C882_2562</name>
</gene>
<protein>
    <submittedName>
        <fullName evidence="10">Putrescine transport system permease protein PotH</fullName>
    </submittedName>
</protein>
<evidence type="ECO:0000256" key="2">
    <source>
        <dbReference type="ARBA" id="ARBA00007069"/>
    </source>
</evidence>
<dbReference type="CDD" id="cd06261">
    <property type="entry name" value="TM_PBP2"/>
    <property type="match status" value="1"/>
</dbReference>
<dbReference type="EMBL" id="ANHY01000003">
    <property type="protein sequence ID" value="EKV32483.1"/>
    <property type="molecule type" value="Genomic_DNA"/>
</dbReference>
<accession>K9HQB9</accession>